<dbReference type="Gene3D" id="3.30.460.10">
    <property type="entry name" value="Beta Polymerase, domain 2"/>
    <property type="match status" value="1"/>
</dbReference>
<evidence type="ECO:0008006" key="3">
    <source>
        <dbReference type="Google" id="ProtNLM"/>
    </source>
</evidence>
<evidence type="ECO:0000256" key="1">
    <source>
        <dbReference type="ARBA" id="ARBA00010574"/>
    </source>
</evidence>
<dbReference type="PANTHER" id="PTHR21043">
    <property type="entry name" value="IOJAP SUPERFAMILY ORTHOLOG"/>
    <property type="match status" value="1"/>
</dbReference>
<dbReference type="HAMAP" id="MF_01477">
    <property type="entry name" value="Iojap_RsfS"/>
    <property type="match status" value="1"/>
</dbReference>
<protein>
    <recommendedName>
        <fullName evidence="3">Ribosomal silencing factor RsfS</fullName>
    </recommendedName>
</protein>
<dbReference type="PANTHER" id="PTHR21043:SF0">
    <property type="entry name" value="MITOCHONDRIAL ASSEMBLY OF RIBOSOMAL LARGE SUBUNIT PROTEIN 1"/>
    <property type="match status" value="1"/>
</dbReference>
<dbReference type="GO" id="GO:0043023">
    <property type="term" value="F:ribosomal large subunit binding"/>
    <property type="evidence" value="ECO:0007669"/>
    <property type="project" value="TreeGrafter"/>
</dbReference>
<sequence>MVSAEGLRDLVVGALDDVKAKQVTVINVTALTDVTDFMVIASGSSLRHMRSLVDQIVYSAKSEGVNILGVEGLSHGDWILIDLGEVVVHVMKPEARSFYELERLWERIDDQEV</sequence>
<organism evidence="2">
    <name type="scientific">marine metagenome</name>
    <dbReference type="NCBI Taxonomy" id="408172"/>
    <lineage>
        <taxon>unclassified sequences</taxon>
        <taxon>metagenomes</taxon>
        <taxon>ecological metagenomes</taxon>
    </lineage>
</organism>
<comment type="similarity">
    <text evidence="1">Belongs to the Iojap/RsfS family.</text>
</comment>
<dbReference type="Pfam" id="PF02410">
    <property type="entry name" value="RsfS"/>
    <property type="match status" value="1"/>
</dbReference>
<dbReference type="InterPro" id="IPR043519">
    <property type="entry name" value="NT_sf"/>
</dbReference>
<dbReference type="NCBIfam" id="TIGR00090">
    <property type="entry name" value="rsfS_iojap_ybeB"/>
    <property type="match status" value="1"/>
</dbReference>
<dbReference type="InterPro" id="IPR004394">
    <property type="entry name" value="Iojap/RsfS/C7orf30"/>
</dbReference>
<reference evidence="2" key="1">
    <citation type="submission" date="2018-05" db="EMBL/GenBank/DDBJ databases">
        <authorList>
            <person name="Lanie J.A."/>
            <person name="Ng W.-L."/>
            <person name="Kazmierczak K.M."/>
            <person name="Andrzejewski T.M."/>
            <person name="Davidsen T.M."/>
            <person name="Wayne K.J."/>
            <person name="Tettelin H."/>
            <person name="Glass J.I."/>
            <person name="Rusch D."/>
            <person name="Podicherti R."/>
            <person name="Tsui H.-C.T."/>
            <person name="Winkler M.E."/>
        </authorList>
    </citation>
    <scope>NUCLEOTIDE SEQUENCE</scope>
</reference>
<dbReference type="AlphaFoldDB" id="A0A381P0H6"/>
<dbReference type="GO" id="GO:0017148">
    <property type="term" value="P:negative regulation of translation"/>
    <property type="evidence" value="ECO:0007669"/>
    <property type="project" value="TreeGrafter"/>
</dbReference>
<proteinExistence type="inferred from homology"/>
<dbReference type="SUPFAM" id="SSF81301">
    <property type="entry name" value="Nucleotidyltransferase"/>
    <property type="match status" value="1"/>
</dbReference>
<accession>A0A381P0H6</accession>
<gene>
    <name evidence="2" type="ORF">METZ01_LOCUS13246</name>
</gene>
<name>A0A381P0H6_9ZZZZ</name>
<evidence type="ECO:0000313" key="2">
    <source>
        <dbReference type="EMBL" id="SUZ60392.1"/>
    </source>
</evidence>
<dbReference type="EMBL" id="UINC01000740">
    <property type="protein sequence ID" value="SUZ60392.1"/>
    <property type="molecule type" value="Genomic_DNA"/>
</dbReference>
<dbReference type="GO" id="GO:0090071">
    <property type="term" value="P:negative regulation of ribosome biogenesis"/>
    <property type="evidence" value="ECO:0007669"/>
    <property type="project" value="TreeGrafter"/>
</dbReference>